<feature type="domain" description="Reverse transcriptase RNase H-like" evidence="9">
    <location>
        <begin position="325"/>
        <end position="419"/>
    </location>
</feature>
<organism evidence="10 11">
    <name type="scientific">Trichinella patagoniensis</name>
    <dbReference type="NCBI Taxonomy" id="990121"/>
    <lineage>
        <taxon>Eukaryota</taxon>
        <taxon>Metazoa</taxon>
        <taxon>Ecdysozoa</taxon>
        <taxon>Nematoda</taxon>
        <taxon>Enoplea</taxon>
        <taxon>Dorylaimia</taxon>
        <taxon>Trichinellida</taxon>
        <taxon>Trichinellidae</taxon>
        <taxon>Trichinella</taxon>
    </lineage>
</organism>
<dbReference type="InterPro" id="IPR043502">
    <property type="entry name" value="DNA/RNA_pol_sf"/>
</dbReference>
<keyword evidence="3" id="KW-0548">Nucleotidyltransferase</keyword>
<evidence type="ECO:0000256" key="1">
    <source>
        <dbReference type="ARBA" id="ARBA00012493"/>
    </source>
</evidence>
<feature type="region of interest" description="Disordered" evidence="8">
    <location>
        <begin position="480"/>
        <end position="552"/>
    </location>
</feature>
<dbReference type="InterPro" id="IPR041373">
    <property type="entry name" value="RT_RNaseH"/>
</dbReference>
<evidence type="ECO:0000313" key="11">
    <source>
        <dbReference type="Proteomes" id="UP000054783"/>
    </source>
</evidence>
<evidence type="ECO:0000256" key="6">
    <source>
        <dbReference type="ARBA" id="ARBA00022801"/>
    </source>
</evidence>
<dbReference type="Proteomes" id="UP000054783">
    <property type="component" value="Unassembled WGS sequence"/>
</dbReference>
<keyword evidence="2" id="KW-0808">Transferase</keyword>
<dbReference type="AlphaFoldDB" id="A0A0V0ZUE4"/>
<dbReference type="CDD" id="cd00303">
    <property type="entry name" value="retropepsin_like"/>
    <property type="match status" value="1"/>
</dbReference>
<keyword evidence="4" id="KW-0540">Nuclease</keyword>
<dbReference type="PROSITE" id="PS00141">
    <property type="entry name" value="ASP_PROTEASE"/>
    <property type="match status" value="1"/>
</dbReference>
<dbReference type="InterPro" id="IPR050951">
    <property type="entry name" value="Retrovirus_Pol_polyprotein"/>
</dbReference>
<feature type="compositionally biased region" description="Basic residues" evidence="8">
    <location>
        <begin position="543"/>
        <end position="552"/>
    </location>
</feature>
<keyword evidence="7" id="KW-0695">RNA-directed DNA polymerase</keyword>
<sequence>MEVLATSIPRFCSTDRGTWDRPSENLTKQRDGESLEEFLHALQRLSKNCEYKNVTAEQYREEMIRDAFINNMSSNEIRTRLLEHSVISLQETVNKAMALNSSKENAKLYTKSDPIYHLVSAADPGIEKTNTSAAIKQEYYFCGKRRHPRANCPARNTTSVSKRTVSVSVTSLINFSSSSTATELKNATVEAKINETNITALIDTGSSLSFIDERLCKTLEMKLLPADGKLAEDFTIVPFGVTNGVACFQRVMDNILRVEKLKDTFVYVDNVTICGMNEEDHDKNLNRYREVAEKYNQTLIRTNPAVDAFKALKKGIVNSVVTAIDDELPFTVETDASDHAKAANLSLPGKPVSFFSRMLSNSEQRHSSGEKKAYAIVEAIRKWRHYLLGHHFYLITDQRSVAFMFNNNAKIPQGEQWEEVIGLALHSIRTLLSTATNATPYERLFGYPRRTPTGTSLPTWFTTPGIAHVRLTDVRDTTGSLRHLTPVGGKCVAEDGSSDETQVGTGAPREEGEKGEKPEANDPTPENSESEEDTVTRDERHQTPPRRSTRIRRAPQRLQDYVQYFFFLPDLLPLFCELPLLPSLSDPLLANQCSAEFLLCRQVAPQLVVYSDLPVIIIMTIV</sequence>
<dbReference type="InterPro" id="IPR021109">
    <property type="entry name" value="Peptidase_aspartic_dom_sf"/>
</dbReference>
<dbReference type="Gene3D" id="3.30.70.270">
    <property type="match status" value="1"/>
</dbReference>
<evidence type="ECO:0000256" key="8">
    <source>
        <dbReference type="SAM" id="MobiDB-lite"/>
    </source>
</evidence>
<proteinExistence type="predicted"/>
<dbReference type="InterPro" id="IPR043128">
    <property type="entry name" value="Rev_trsase/Diguanyl_cyclase"/>
</dbReference>
<name>A0A0V0ZUE4_9BILA</name>
<evidence type="ECO:0000256" key="2">
    <source>
        <dbReference type="ARBA" id="ARBA00022679"/>
    </source>
</evidence>
<keyword evidence="5" id="KW-0255">Endonuclease</keyword>
<accession>A0A0V0ZUE4</accession>
<dbReference type="PANTHER" id="PTHR37984:SF5">
    <property type="entry name" value="PROTEIN NYNRIN-LIKE"/>
    <property type="match status" value="1"/>
</dbReference>
<dbReference type="SUPFAM" id="SSF56672">
    <property type="entry name" value="DNA/RNA polymerases"/>
    <property type="match status" value="1"/>
</dbReference>
<keyword evidence="11" id="KW-1185">Reference proteome</keyword>
<evidence type="ECO:0000256" key="5">
    <source>
        <dbReference type="ARBA" id="ARBA00022759"/>
    </source>
</evidence>
<dbReference type="SUPFAM" id="SSF50630">
    <property type="entry name" value="Acid proteases"/>
    <property type="match status" value="1"/>
</dbReference>
<dbReference type="GO" id="GO:0004190">
    <property type="term" value="F:aspartic-type endopeptidase activity"/>
    <property type="evidence" value="ECO:0007669"/>
    <property type="project" value="InterPro"/>
</dbReference>
<keyword evidence="6" id="KW-0378">Hydrolase</keyword>
<comment type="caution">
    <text evidence="10">The sequence shown here is derived from an EMBL/GenBank/DDBJ whole genome shotgun (WGS) entry which is preliminary data.</text>
</comment>
<dbReference type="GO" id="GO:0006508">
    <property type="term" value="P:proteolysis"/>
    <property type="evidence" value="ECO:0007669"/>
    <property type="project" value="InterPro"/>
</dbReference>
<dbReference type="EC" id="2.7.7.49" evidence="1"/>
<feature type="compositionally biased region" description="Basic and acidic residues" evidence="8">
    <location>
        <begin position="508"/>
        <end position="520"/>
    </location>
</feature>
<dbReference type="GO" id="GO:0004519">
    <property type="term" value="F:endonuclease activity"/>
    <property type="evidence" value="ECO:0007669"/>
    <property type="project" value="UniProtKB-KW"/>
</dbReference>
<dbReference type="STRING" id="990121.A0A0V0ZUE4"/>
<dbReference type="PANTHER" id="PTHR37984">
    <property type="entry name" value="PROTEIN CBG26694"/>
    <property type="match status" value="1"/>
</dbReference>
<dbReference type="CDD" id="cd09274">
    <property type="entry name" value="RNase_HI_RT_Ty3"/>
    <property type="match status" value="1"/>
</dbReference>
<dbReference type="GO" id="GO:0003964">
    <property type="term" value="F:RNA-directed DNA polymerase activity"/>
    <property type="evidence" value="ECO:0007669"/>
    <property type="project" value="UniProtKB-KW"/>
</dbReference>
<gene>
    <name evidence="10" type="primary">pol</name>
    <name evidence="10" type="ORF">T12_6179</name>
</gene>
<evidence type="ECO:0000313" key="10">
    <source>
        <dbReference type="EMBL" id="KRY16095.1"/>
    </source>
</evidence>
<dbReference type="EMBL" id="JYDQ01000084">
    <property type="protein sequence ID" value="KRY16095.1"/>
    <property type="molecule type" value="Genomic_DNA"/>
</dbReference>
<dbReference type="Pfam" id="PF17917">
    <property type="entry name" value="RT_RNaseH"/>
    <property type="match status" value="1"/>
</dbReference>
<evidence type="ECO:0000259" key="9">
    <source>
        <dbReference type="Pfam" id="PF17917"/>
    </source>
</evidence>
<evidence type="ECO:0000256" key="7">
    <source>
        <dbReference type="ARBA" id="ARBA00022918"/>
    </source>
</evidence>
<reference evidence="10 11" key="1">
    <citation type="submission" date="2015-01" db="EMBL/GenBank/DDBJ databases">
        <title>Evolution of Trichinella species and genotypes.</title>
        <authorList>
            <person name="Korhonen P.K."/>
            <person name="Edoardo P."/>
            <person name="Giuseppe L.R."/>
            <person name="Gasser R.B."/>
        </authorList>
    </citation>
    <scope>NUCLEOTIDE SEQUENCE [LARGE SCALE GENOMIC DNA]</scope>
    <source>
        <strain evidence="10">ISS2496</strain>
    </source>
</reference>
<dbReference type="InterPro" id="IPR001969">
    <property type="entry name" value="Aspartic_peptidase_AS"/>
</dbReference>
<protein>
    <recommendedName>
        <fullName evidence="1">RNA-directed DNA polymerase</fullName>
        <ecNumber evidence="1">2.7.7.49</ecNumber>
    </recommendedName>
</protein>
<evidence type="ECO:0000256" key="4">
    <source>
        <dbReference type="ARBA" id="ARBA00022722"/>
    </source>
</evidence>
<evidence type="ECO:0000256" key="3">
    <source>
        <dbReference type="ARBA" id="ARBA00022695"/>
    </source>
</evidence>